<dbReference type="SFLD" id="SFLDG01129">
    <property type="entry name" value="C1.5:_HAD__Beta-PGM__Phosphata"/>
    <property type="match status" value="1"/>
</dbReference>
<dbReference type="EMBL" id="SJPG01000001">
    <property type="protein sequence ID" value="TWT63962.1"/>
    <property type="molecule type" value="Genomic_DNA"/>
</dbReference>
<sequence length="205" mass="23237">MTQIKACLFDMGKVLVHFSHDVMLDQMAAVCGCEAAELKMLLFDSGLLLEYERGLHDEPQMHSNLETALKRQLDRIQLEDAAARIFEPNEEMIPLLQELRAAGIPLVLLSNTSRIHFEYIRNNFSLLEHFDHFILSYEVQTLKPDPEIYAHAVQAAGVSAEECFFTDDIMENIVAARECGIQAHLFEDAEQIRKVLHGLGLPISE</sequence>
<dbReference type="NCBIfam" id="TIGR01509">
    <property type="entry name" value="HAD-SF-IA-v3"/>
    <property type="match status" value="1"/>
</dbReference>
<dbReference type="InterPro" id="IPR036412">
    <property type="entry name" value="HAD-like_sf"/>
</dbReference>
<dbReference type="NCBIfam" id="TIGR01549">
    <property type="entry name" value="HAD-SF-IA-v1"/>
    <property type="match status" value="1"/>
</dbReference>
<protein>
    <submittedName>
        <fullName evidence="1">Alpha-D-glucose-1-phosphate phosphatase YihX</fullName>
        <ecNumber evidence="1">3.1.3.-</ecNumber>
    </submittedName>
</protein>
<gene>
    <name evidence="1" type="primary">yihX</name>
    <name evidence="1" type="ORF">Pan54_47220</name>
</gene>
<keyword evidence="1" id="KW-0378">Hydrolase</keyword>
<dbReference type="InterPro" id="IPR023214">
    <property type="entry name" value="HAD_sf"/>
</dbReference>
<dbReference type="CDD" id="cd02603">
    <property type="entry name" value="HAD_sEH-N_like"/>
    <property type="match status" value="1"/>
</dbReference>
<dbReference type="PANTHER" id="PTHR43611">
    <property type="entry name" value="ALPHA-D-GLUCOSE 1-PHOSPHATE PHOSPHATASE"/>
    <property type="match status" value="1"/>
</dbReference>
<name>A0A5C5XQB7_9PLAN</name>
<evidence type="ECO:0000313" key="2">
    <source>
        <dbReference type="Proteomes" id="UP000316095"/>
    </source>
</evidence>
<comment type="caution">
    <text evidence="1">The sequence shown here is derived from an EMBL/GenBank/DDBJ whole genome shotgun (WGS) entry which is preliminary data.</text>
</comment>
<dbReference type="SUPFAM" id="SSF56784">
    <property type="entry name" value="HAD-like"/>
    <property type="match status" value="1"/>
</dbReference>
<organism evidence="1 2">
    <name type="scientific">Rubinisphaera italica</name>
    <dbReference type="NCBI Taxonomy" id="2527969"/>
    <lineage>
        <taxon>Bacteria</taxon>
        <taxon>Pseudomonadati</taxon>
        <taxon>Planctomycetota</taxon>
        <taxon>Planctomycetia</taxon>
        <taxon>Planctomycetales</taxon>
        <taxon>Planctomycetaceae</taxon>
        <taxon>Rubinisphaera</taxon>
    </lineage>
</organism>
<proteinExistence type="predicted"/>
<dbReference type="InterPro" id="IPR023198">
    <property type="entry name" value="PGP-like_dom2"/>
</dbReference>
<dbReference type="Proteomes" id="UP000316095">
    <property type="component" value="Unassembled WGS sequence"/>
</dbReference>
<dbReference type="Gene3D" id="1.10.150.240">
    <property type="entry name" value="Putative phosphatase, domain 2"/>
    <property type="match status" value="1"/>
</dbReference>
<dbReference type="EC" id="3.1.3.-" evidence="1"/>
<evidence type="ECO:0000313" key="1">
    <source>
        <dbReference type="EMBL" id="TWT63962.1"/>
    </source>
</evidence>
<dbReference type="PANTHER" id="PTHR43611:SF3">
    <property type="entry name" value="FLAVIN MONONUCLEOTIDE HYDROLASE 1, CHLOROPLATIC"/>
    <property type="match status" value="1"/>
</dbReference>
<dbReference type="PRINTS" id="PR00413">
    <property type="entry name" value="HADHALOGNASE"/>
</dbReference>
<dbReference type="GO" id="GO:0016787">
    <property type="term" value="F:hydrolase activity"/>
    <property type="evidence" value="ECO:0007669"/>
    <property type="project" value="UniProtKB-KW"/>
</dbReference>
<keyword evidence="2" id="KW-1185">Reference proteome</keyword>
<reference evidence="1 2" key="1">
    <citation type="submission" date="2019-02" db="EMBL/GenBank/DDBJ databases">
        <title>Deep-cultivation of Planctomycetes and their phenomic and genomic characterization uncovers novel biology.</title>
        <authorList>
            <person name="Wiegand S."/>
            <person name="Jogler M."/>
            <person name="Boedeker C."/>
            <person name="Pinto D."/>
            <person name="Vollmers J."/>
            <person name="Rivas-Marin E."/>
            <person name="Kohn T."/>
            <person name="Peeters S.H."/>
            <person name="Heuer A."/>
            <person name="Rast P."/>
            <person name="Oberbeckmann S."/>
            <person name="Bunk B."/>
            <person name="Jeske O."/>
            <person name="Meyerdierks A."/>
            <person name="Storesund J.E."/>
            <person name="Kallscheuer N."/>
            <person name="Luecker S."/>
            <person name="Lage O.M."/>
            <person name="Pohl T."/>
            <person name="Merkel B.J."/>
            <person name="Hornburger P."/>
            <person name="Mueller R.-W."/>
            <person name="Bruemmer F."/>
            <person name="Labrenz M."/>
            <person name="Spormann A.M."/>
            <person name="Op Den Camp H."/>
            <person name="Overmann J."/>
            <person name="Amann R."/>
            <person name="Jetten M.S.M."/>
            <person name="Mascher T."/>
            <person name="Medema M.H."/>
            <person name="Devos D.P."/>
            <person name="Kaster A.-K."/>
            <person name="Ovreas L."/>
            <person name="Rohde M."/>
            <person name="Galperin M.Y."/>
            <person name="Jogler C."/>
        </authorList>
    </citation>
    <scope>NUCLEOTIDE SEQUENCE [LARGE SCALE GENOMIC DNA]</scope>
    <source>
        <strain evidence="1 2">Pan54</strain>
    </source>
</reference>
<dbReference type="Gene3D" id="3.40.50.1000">
    <property type="entry name" value="HAD superfamily/HAD-like"/>
    <property type="match status" value="1"/>
</dbReference>
<dbReference type="InterPro" id="IPR006439">
    <property type="entry name" value="HAD-SF_hydro_IA"/>
</dbReference>
<dbReference type="Pfam" id="PF00702">
    <property type="entry name" value="Hydrolase"/>
    <property type="match status" value="1"/>
</dbReference>
<dbReference type="AlphaFoldDB" id="A0A5C5XQB7"/>
<dbReference type="RefSeq" id="WP_146505727.1">
    <property type="nucleotide sequence ID" value="NZ_SJPG01000001.1"/>
</dbReference>
<accession>A0A5C5XQB7</accession>
<dbReference type="SFLD" id="SFLDS00003">
    <property type="entry name" value="Haloacid_Dehalogenase"/>
    <property type="match status" value="1"/>
</dbReference>
<dbReference type="OrthoDB" id="9797415at2"/>